<organism evidence="1 7">
    <name type="scientific">Huberarchaeum crystalense</name>
    <dbReference type="NCBI Taxonomy" id="2014257"/>
    <lineage>
        <taxon>Archaea</taxon>
        <taxon>Candidatus Huberarchaeota</taxon>
        <taxon>Candidatus Huberarchaeia</taxon>
        <taxon>Candidatus Huberarchaeales</taxon>
        <taxon>Candidatus Huberarchaeaceae</taxon>
        <taxon>Candidatus Huberarchaeum</taxon>
    </lineage>
</organism>
<accession>A0A2H9M7V7</accession>
<dbReference type="EMBL" id="PFSX01000019">
    <property type="protein sequence ID" value="PJC01602.1"/>
    <property type="molecule type" value="Genomic_DNA"/>
</dbReference>
<accession>A0A2H9M395</accession>
<protein>
    <recommendedName>
        <fullName evidence="9">Cell division protein SepF</fullName>
    </recommendedName>
</protein>
<comment type="caution">
    <text evidence="1">The sequence shown here is derived from an EMBL/GenBank/DDBJ whole genome shotgun (WGS) entry which is preliminary data.</text>
</comment>
<dbReference type="Proteomes" id="UP000230477">
    <property type="component" value="Unassembled WGS sequence"/>
</dbReference>
<dbReference type="EMBL" id="PFMG01000023">
    <property type="protein sequence ID" value="PIY99897.1"/>
    <property type="molecule type" value="Genomic_DNA"/>
</dbReference>
<dbReference type="Proteomes" id="UP000231232">
    <property type="component" value="Unassembled WGS sequence"/>
</dbReference>
<evidence type="ECO:0000313" key="8">
    <source>
        <dbReference type="Proteomes" id="UP000230477"/>
    </source>
</evidence>
<dbReference type="Proteomes" id="UP000229789">
    <property type="component" value="Unassembled WGS sequence"/>
</dbReference>
<evidence type="ECO:0000313" key="6">
    <source>
        <dbReference type="Proteomes" id="UP000228874"/>
    </source>
</evidence>
<evidence type="ECO:0000313" key="3">
    <source>
        <dbReference type="EMBL" id="PIV46664.1"/>
    </source>
</evidence>
<reference evidence="6 8" key="1">
    <citation type="submission" date="2017-09" db="EMBL/GenBank/DDBJ databases">
        <title>Depth-based differentiation of microbial function through sediment-hosted aquifers and enrichment of novel symbionts in the deep terrestrial subsurface.</title>
        <authorList>
            <person name="Probst A.J."/>
            <person name="Ladd B."/>
            <person name="Jarett J.K."/>
            <person name="Geller-Mcgrath D.E."/>
            <person name="Sieber C.M.K."/>
            <person name="Emerson J.B."/>
            <person name="Anantharaman K."/>
            <person name="Thomas B.C."/>
            <person name="Malmstrom R."/>
            <person name="Stieglmeier M."/>
            <person name="Klingl A."/>
            <person name="Woyke T."/>
            <person name="Ryan C.M."/>
            <person name="Banfield J.F."/>
        </authorList>
    </citation>
    <scope>NUCLEOTIDE SEQUENCE [LARGE SCALE GENOMIC DNA]</scope>
</reference>
<gene>
    <name evidence="5" type="ORF">CO072_00665</name>
    <name evidence="3" type="ORF">COS22_00085</name>
    <name evidence="2" type="ORF">COS45_01060</name>
    <name evidence="1" type="ORF">COW69_00940</name>
    <name evidence="4" type="ORF">COY63_01005</name>
</gene>
<dbReference type="EMBL" id="PCUF01000008">
    <property type="protein sequence ID" value="PIN66683.1"/>
    <property type="molecule type" value="Genomic_DNA"/>
</dbReference>
<reference evidence="1 7" key="2">
    <citation type="submission" date="2017-09" db="EMBL/GenBank/DDBJ databases">
        <title>Depth-based differentiation of microbial function through sediment-hosted aquifers and enrichment of novel symbionts in the deep terrestrial subsurface.</title>
        <authorList>
            <person name="Probst A.J."/>
            <person name="Ladd B."/>
            <person name="Jarett J.K."/>
            <person name="Geller-Mcgrath D.E."/>
            <person name="Sieber C.M."/>
            <person name="Emerson J.B."/>
            <person name="Anantharaman K."/>
            <person name="Thomas B.C."/>
            <person name="Malmstrom R."/>
            <person name="Stieglmeier M."/>
            <person name="Klingl A."/>
            <person name="Woyke T."/>
            <person name="Ryan C.M."/>
            <person name="Banfield J.F."/>
        </authorList>
    </citation>
    <scope>NUCLEOTIDE SEQUENCE [LARGE SCALE GENOMIC DNA]</scope>
    <source>
        <strain evidence="3">CG02_land_8_20_14_3_00_31_209</strain>
        <strain evidence="2">CG03_land_8_20_14_0_80_31_114</strain>
        <strain evidence="1">CG18_big_fil_WC_8_21_14_2_50_31_19</strain>
        <strain evidence="4">CG_4_10_14_0_8_um_filter_31_133</strain>
        <strain evidence="5">CG_4_9_14_0_8_um_filter_31_21</strain>
    </source>
</reference>
<dbReference type="Pfam" id="PF04472">
    <property type="entry name" value="SepF"/>
    <property type="match status" value="1"/>
</dbReference>
<evidence type="ECO:0000313" key="4">
    <source>
        <dbReference type="EMBL" id="PIY99897.1"/>
    </source>
</evidence>
<dbReference type="InterPro" id="IPR007561">
    <property type="entry name" value="Cell_div_SepF/SepF-rel"/>
</dbReference>
<dbReference type="InterPro" id="IPR038594">
    <property type="entry name" value="SepF-like_sf"/>
</dbReference>
<evidence type="ECO:0000313" key="1">
    <source>
        <dbReference type="EMBL" id="PIN66683.1"/>
    </source>
</evidence>
<dbReference type="EMBL" id="PEUT01000026">
    <property type="protein sequence ID" value="PIV13777.1"/>
    <property type="molecule type" value="Genomic_DNA"/>
</dbReference>
<evidence type="ECO:0000313" key="5">
    <source>
        <dbReference type="EMBL" id="PJC01602.1"/>
    </source>
</evidence>
<evidence type="ECO:0000313" key="7">
    <source>
        <dbReference type="Proteomes" id="UP000229789"/>
    </source>
</evidence>
<dbReference type="Gene3D" id="3.30.110.150">
    <property type="entry name" value="SepF-like protein"/>
    <property type="match status" value="1"/>
</dbReference>
<sequence length="136" mass="15769">MGIIEMLFGNKKREEEYVDAENIAQTLDEGQELTRDIKRAGKYRIIYDQLKSYNDTQNVINLFRDGKTILLIDIVQIQQEKFEDLKRAIDRIKKTAEVTGGDMVVLQNSLLLVVPKTHLIMKKKKKTTSFAEGMEY</sequence>
<dbReference type="Proteomes" id="UP000230713">
    <property type="component" value="Unassembled WGS sequence"/>
</dbReference>
<evidence type="ECO:0000313" key="2">
    <source>
        <dbReference type="EMBL" id="PIV13777.1"/>
    </source>
</evidence>
<accession>A0A2H9RDC7</accession>
<evidence type="ECO:0008006" key="9">
    <source>
        <dbReference type="Google" id="ProtNLM"/>
    </source>
</evidence>
<proteinExistence type="predicted"/>
<dbReference type="Proteomes" id="UP000228874">
    <property type="component" value="Unassembled WGS sequence"/>
</dbReference>
<dbReference type="EMBL" id="PETW01000001">
    <property type="protein sequence ID" value="PIV46664.1"/>
    <property type="molecule type" value="Genomic_DNA"/>
</dbReference>
<accession>A0A2H9P8T7</accession>
<accession>A0A2G9LJF7</accession>
<name>A0A2G9LJF7_HUBC1</name>
<dbReference type="AlphaFoldDB" id="A0A2G9LJF7"/>